<dbReference type="InterPro" id="IPR011006">
    <property type="entry name" value="CheY-like_superfamily"/>
</dbReference>
<dbReference type="CDD" id="cd00156">
    <property type="entry name" value="REC"/>
    <property type="match status" value="1"/>
</dbReference>
<organism evidence="4 5">
    <name type="scientific">Paramagnetospirillum caucaseum</name>
    <dbReference type="NCBI Taxonomy" id="1244869"/>
    <lineage>
        <taxon>Bacteria</taxon>
        <taxon>Pseudomonadati</taxon>
        <taxon>Pseudomonadota</taxon>
        <taxon>Alphaproteobacteria</taxon>
        <taxon>Rhodospirillales</taxon>
        <taxon>Magnetospirillaceae</taxon>
        <taxon>Paramagnetospirillum</taxon>
    </lineage>
</organism>
<evidence type="ECO:0000256" key="2">
    <source>
        <dbReference type="PROSITE-ProRule" id="PRU00169"/>
    </source>
</evidence>
<comment type="caution">
    <text evidence="4">The sequence shown here is derived from an EMBL/GenBank/DDBJ whole genome shotgun (WGS) entry which is preliminary data.</text>
</comment>
<protein>
    <submittedName>
        <fullName evidence="4">CheY-like receiver protein</fullName>
    </submittedName>
</protein>
<evidence type="ECO:0000259" key="3">
    <source>
        <dbReference type="PROSITE" id="PS50110"/>
    </source>
</evidence>
<dbReference type="STRING" id="1244869.H261_16064"/>
<dbReference type="PATRIC" id="fig|1244869.3.peg.3221"/>
<keyword evidence="5" id="KW-1185">Reference proteome</keyword>
<dbReference type="PANTHER" id="PTHR44591">
    <property type="entry name" value="STRESS RESPONSE REGULATOR PROTEIN 1"/>
    <property type="match status" value="1"/>
</dbReference>
<dbReference type="SUPFAM" id="SSF52172">
    <property type="entry name" value="CheY-like"/>
    <property type="match status" value="1"/>
</dbReference>
<dbReference type="AlphaFoldDB" id="M2ZNN3"/>
<feature type="domain" description="Response regulatory" evidence="3">
    <location>
        <begin position="24"/>
        <end position="144"/>
    </location>
</feature>
<dbReference type="EMBL" id="AONQ01000048">
    <property type="protein sequence ID" value="EME68912.1"/>
    <property type="molecule type" value="Genomic_DNA"/>
</dbReference>
<accession>M2ZNN3</accession>
<proteinExistence type="predicted"/>
<evidence type="ECO:0000313" key="5">
    <source>
        <dbReference type="Proteomes" id="UP000011744"/>
    </source>
</evidence>
<reference evidence="4 5" key="1">
    <citation type="journal article" date="2014" name="Genome Announc.">
        <title>Draft Genome Sequence of Magnetospirillum sp. Strain SO-1, a Freshwater Magnetotactic Bacterium Isolated from the Ol'khovka River, Russia.</title>
        <authorList>
            <person name="Grouzdev D.S."/>
            <person name="Dziuba M.V."/>
            <person name="Sukhacheva M.S."/>
            <person name="Mardanov A.V."/>
            <person name="Beletskiy A.V."/>
            <person name="Kuznetsov B.B."/>
            <person name="Skryabin K.G."/>
        </authorList>
    </citation>
    <scope>NUCLEOTIDE SEQUENCE [LARGE SCALE GENOMIC DNA]</scope>
    <source>
        <strain evidence="4 5">SO-1</strain>
    </source>
</reference>
<dbReference type="InterPro" id="IPR050595">
    <property type="entry name" value="Bact_response_regulator"/>
</dbReference>
<gene>
    <name evidence="4" type="ORF">H261_16064</name>
</gene>
<name>M2ZNN3_9PROT</name>
<dbReference type="OrthoDB" id="7932149at2"/>
<dbReference type="Pfam" id="PF00072">
    <property type="entry name" value="Response_reg"/>
    <property type="match status" value="1"/>
</dbReference>
<keyword evidence="1 2" id="KW-0597">Phosphoprotein</keyword>
<evidence type="ECO:0000256" key="1">
    <source>
        <dbReference type="ARBA" id="ARBA00022553"/>
    </source>
</evidence>
<dbReference type="InterPro" id="IPR001789">
    <property type="entry name" value="Sig_transdc_resp-reg_receiver"/>
</dbReference>
<dbReference type="GO" id="GO:0000160">
    <property type="term" value="P:phosphorelay signal transduction system"/>
    <property type="evidence" value="ECO:0007669"/>
    <property type="project" value="InterPro"/>
</dbReference>
<dbReference type="Proteomes" id="UP000011744">
    <property type="component" value="Unassembled WGS sequence"/>
</dbReference>
<sequence>MEFIMMASEGRNPQARDIAALPPLVVVIEDEAIVLAGYQMLFESWGYRVIAAQSADEAVSLIEEEGGEAPGFILSDFRLRDGQTGTQAIGLLRRAFGDGIPGAVVTGDTTVTGEGLREAEAEGTPILHKPVNGRQLQDILSRSLG</sequence>
<dbReference type="Gene3D" id="3.40.50.2300">
    <property type="match status" value="1"/>
</dbReference>
<dbReference type="PANTHER" id="PTHR44591:SF3">
    <property type="entry name" value="RESPONSE REGULATORY DOMAIN-CONTAINING PROTEIN"/>
    <property type="match status" value="1"/>
</dbReference>
<feature type="modified residue" description="4-aspartylphosphate" evidence="2">
    <location>
        <position position="76"/>
    </location>
</feature>
<dbReference type="PROSITE" id="PS50110">
    <property type="entry name" value="RESPONSE_REGULATORY"/>
    <property type="match status" value="1"/>
</dbReference>
<dbReference type="eggNOG" id="COG0784">
    <property type="taxonomic scope" value="Bacteria"/>
</dbReference>
<dbReference type="SMART" id="SM00448">
    <property type="entry name" value="REC"/>
    <property type="match status" value="1"/>
</dbReference>
<evidence type="ECO:0000313" key="4">
    <source>
        <dbReference type="EMBL" id="EME68912.1"/>
    </source>
</evidence>